<dbReference type="SUPFAM" id="SSF109854">
    <property type="entry name" value="DinB/YfiT-like putative metalloenzymes"/>
    <property type="match status" value="1"/>
</dbReference>
<evidence type="ECO:0000313" key="7">
    <source>
        <dbReference type="Proteomes" id="UP000199531"/>
    </source>
</evidence>
<proteinExistence type="predicted"/>
<dbReference type="PANTHER" id="PTHR23150">
    <property type="entry name" value="SULFATASE MODIFYING FACTOR 1, 2"/>
    <property type="match status" value="1"/>
</dbReference>
<sequence>MRFTDVRAASLALIAPLSEEDCQVQSMNDASPAKWHLAHTTWLFETFVLEPYEPGFRPFDADYRMLFNSYYHAIGPQHARPRRGLITRPSLAEVLRYRTEVEARIRRLLEQPDCPPEVARLVWLGVHHEQQHQELMLTDILHLLSCHPCPARAVYAADAPQPALADPAARTDVALEGGLVRIGHAGEDFAYDNETPSHRVWLEPYVLRSQLVSEADWLEFVQDGGYQQVRWWLSAGWDWVQQQGIVAPAYWRQSAYGGWMGFSLRGEVPLSAQAPVVHISLYEAAAYAAWVAHRTGQRWRLPTEAEWEHAVRTRRDALQQVDDAAWQWTQSAYLPYPGFRPWDGPVQEYNGKFMADQMVLRGGSCATPAGHARASYRNFFPGGARWQFSGVRLARDLDA</sequence>
<dbReference type="InterPro" id="IPR016187">
    <property type="entry name" value="CTDL_fold"/>
</dbReference>
<dbReference type="InterPro" id="IPR005532">
    <property type="entry name" value="SUMF_dom"/>
</dbReference>
<dbReference type="STRING" id="1121117.SAMN02745977_01787"/>
<evidence type="ECO:0000259" key="5">
    <source>
        <dbReference type="Pfam" id="PF12867"/>
    </source>
</evidence>
<accession>A0A1H8IJU7</accession>
<dbReference type="InterPro" id="IPR034660">
    <property type="entry name" value="DinB/YfiT-like"/>
</dbReference>
<dbReference type="NCBIfam" id="TIGR03440">
    <property type="entry name" value="egtB_TIGR03440"/>
    <property type="match status" value="1"/>
</dbReference>
<evidence type="ECO:0000256" key="3">
    <source>
        <dbReference type="ARBA" id="ARBA00037882"/>
    </source>
</evidence>
<evidence type="ECO:0000259" key="4">
    <source>
        <dbReference type="Pfam" id="PF03781"/>
    </source>
</evidence>
<feature type="domain" description="Sulfatase-modifying factor enzyme-like" evidence="4">
    <location>
        <begin position="171"/>
        <end position="316"/>
    </location>
</feature>
<reference evidence="6 7" key="1">
    <citation type="submission" date="2016-10" db="EMBL/GenBank/DDBJ databases">
        <authorList>
            <person name="de Groot N.N."/>
        </authorList>
    </citation>
    <scope>NUCLEOTIDE SEQUENCE [LARGE SCALE GENOMIC DNA]</scope>
    <source>
        <strain evidence="6 7">DSM 15123</strain>
    </source>
</reference>
<dbReference type="Pfam" id="PF03781">
    <property type="entry name" value="FGE-sulfatase"/>
    <property type="match status" value="1"/>
</dbReference>
<gene>
    <name evidence="6" type="ORF">SAMN02745977_01787</name>
</gene>
<evidence type="ECO:0000313" key="6">
    <source>
        <dbReference type="EMBL" id="SEN68764.1"/>
    </source>
</evidence>
<organism evidence="6 7">
    <name type="scientific">Brachymonas denitrificans DSM 15123</name>
    <dbReference type="NCBI Taxonomy" id="1121117"/>
    <lineage>
        <taxon>Bacteria</taxon>
        <taxon>Pseudomonadati</taxon>
        <taxon>Pseudomonadota</taxon>
        <taxon>Betaproteobacteria</taxon>
        <taxon>Burkholderiales</taxon>
        <taxon>Comamonadaceae</taxon>
        <taxon>Brachymonas</taxon>
    </lineage>
</organism>
<dbReference type="GO" id="GO:0052699">
    <property type="term" value="P:ergothioneine biosynthetic process"/>
    <property type="evidence" value="ECO:0007669"/>
    <property type="project" value="InterPro"/>
</dbReference>
<dbReference type="Pfam" id="PF12867">
    <property type="entry name" value="DinB_2"/>
    <property type="match status" value="1"/>
</dbReference>
<dbReference type="RefSeq" id="WP_234970097.1">
    <property type="nucleotide sequence ID" value="NZ_FOCW01000004.1"/>
</dbReference>
<keyword evidence="1" id="KW-0560">Oxidoreductase</keyword>
<name>A0A1H8IJU7_9BURK</name>
<dbReference type="InterPro" id="IPR051043">
    <property type="entry name" value="Sulfatase_Mod_Factor_Kinase"/>
</dbReference>
<keyword evidence="2" id="KW-0408">Iron</keyword>
<evidence type="ECO:0000256" key="2">
    <source>
        <dbReference type="ARBA" id="ARBA00023004"/>
    </source>
</evidence>
<dbReference type="PANTHER" id="PTHR23150:SF36">
    <property type="entry name" value="HERCYNINE OXYGENASE"/>
    <property type="match status" value="1"/>
</dbReference>
<keyword evidence="7" id="KW-1185">Reference proteome</keyword>
<comment type="pathway">
    <text evidence="3">Amino-acid biosynthesis; ergothioneine biosynthesis.</text>
</comment>
<dbReference type="SUPFAM" id="SSF56436">
    <property type="entry name" value="C-type lectin-like"/>
    <property type="match status" value="1"/>
</dbReference>
<protein>
    <submittedName>
        <fullName evidence="6">Ergothioneine biosynthesis protein EgtB</fullName>
    </submittedName>
</protein>
<feature type="domain" description="DinB-like" evidence="5">
    <location>
        <begin position="3"/>
        <end position="136"/>
    </location>
</feature>
<dbReference type="Proteomes" id="UP000199531">
    <property type="component" value="Unassembled WGS sequence"/>
</dbReference>
<dbReference type="EMBL" id="FOCW01000004">
    <property type="protein sequence ID" value="SEN68764.1"/>
    <property type="molecule type" value="Genomic_DNA"/>
</dbReference>
<dbReference type="Gene3D" id="3.90.1580.10">
    <property type="entry name" value="paralog of FGE (formylglycine-generating enzyme)"/>
    <property type="match status" value="2"/>
</dbReference>
<evidence type="ECO:0000256" key="1">
    <source>
        <dbReference type="ARBA" id="ARBA00023002"/>
    </source>
</evidence>
<dbReference type="AlphaFoldDB" id="A0A1H8IJU7"/>
<dbReference type="InterPro" id="IPR017806">
    <property type="entry name" value="EgtB"/>
</dbReference>
<dbReference type="InterPro" id="IPR042095">
    <property type="entry name" value="SUMF_sf"/>
</dbReference>
<dbReference type="InterPro" id="IPR024775">
    <property type="entry name" value="DinB-like"/>
</dbReference>